<gene>
    <name evidence="2" type="ORF">A1O7_01407</name>
</gene>
<dbReference type="OrthoDB" id="10444176at2759"/>
<dbReference type="HOGENOM" id="CLU_532085_0_0_1"/>
<reference evidence="2 3" key="1">
    <citation type="submission" date="2013-03" db="EMBL/GenBank/DDBJ databases">
        <title>The Genome Sequence of Cladophialophora yegresii CBS 114405.</title>
        <authorList>
            <consortium name="The Broad Institute Genomics Platform"/>
            <person name="Cuomo C."/>
            <person name="de Hoog S."/>
            <person name="Gorbushina A."/>
            <person name="Walker B."/>
            <person name="Young S.K."/>
            <person name="Zeng Q."/>
            <person name="Gargeya S."/>
            <person name="Fitzgerald M."/>
            <person name="Haas B."/>
            <person name="Abouelleil A."/>
            <person name="Allen A.W."/>
            <person name="Alvarado L."/>
            <person name="Arachchi H.M."/>
            <person name="Berlin A.M."/>
            <person name="Chapman S.B."/>
            <person name="Gainer-Dewar J."/>
            <person name="Goldberg J."/>
            <person name="Griggs A."/>
            <person name="Gujja S."/>
            <person name="Hansen M."/>
            <person name="Howarth C."/>
            <person name="Imamovic A."/>
            <person name="Ireland A."/>
            <person name="Larimer J."/>
            <person name="McCowan C."/>
            <person name="Murphy C."/>
            <person name="Pearson M."/>
            <person name="Poon T.W."/>
            <person name="Priest M."/>
            <person name="Roberts A."/>
            <person name="Saif S."/>
            <person name="Shea T."/>
            <person name="Sisk P."/>
            <person name="Sykes S."/>
            <person name="Wortman J."/>
            <person name="Nusbaum C."/>
            <person name="Birren B."/>
        </authorList>
    </citation>
    <scope>NUCLEOTIDE SEQUENCE [LARGE SCALE GENOMIC DNA]</scope>
    <source>
        <strain evidence="2 3">CBS 114405</strain>
    </source>
</reference>
<proteinExistence type="predicted"/>
<organism evidence="2 3">
    <name type="scientific">Cladophialophora yegresii CBS 114405</name>
    <dbReference type="NCBI Taxonomy" id="1182544"/>
    <lineage>
        <taxon>Eukaryota</taxon>
        <taxon>Fungi</taxon>
        <taxon>Dikarya</taxon>
        <taxon>Ascomycota</taxon>
        <taxon>Pezizomycotina</taxon>
        <taxon>Eurotiomycetes</taxon>
        <taxon>Chaetothyriomycetidae</taxon>
        <taxon>Chaetothyriales</taxon>
        <taxon>Herpotrichiellaceae</taxon>
        <taxon>Cladophialophora</taxon>
    </lineage>
</organism>
<feature type="region of interest" description="Disordered" evidence="1">
    <location>
        <begin position="57"/>
        <end position="312"/>
    </location>
</feature>
<feature type="region of interest" description="Disordered" evidence="1">
    <location>
        <begin position="1"/>
        <end position="27"/>
    </location>
</feature>
<dbReference type="VEuPathDB" id="FungiDB:A1O7_01407"/>
<evidence type="ECO:0000313" key="2">
    <source>
        <dbReference type="EMBL" id="EXJ65067.1"/>
    </source>
</evidence>
<feature type="compositionally biased region" description="Polar residues" evidence="1">
    <location>
        <begin position="163"/>
        <end position="180"/>
    </location>
</feature>
<dbReference type="EMBL" id="AMGW01000001">
    <property type="protein sequence ID" value="EXJ65067.1"/>
    <property type="molecule type" value="Genomic_DNA"/>
</dbReference>
<sequence>MAEKGTFRNGPVTKVDPKPRACAEEERATKDQAVRQACDSIFVQANVVTVKELMDAQKGSEASKPAEVSSVPPRAVENSHKKILQPEGNVSNVGVDGSPDQVVGRKRPVADASEAKQPAQKRRKILNTRATPLPDTVTRNDARIKPGYTGMARPRSAAPTAKFGNSLNQQRESVSDSGDSGTRLLEVNGRRKRVVIEDSDDEEEAPAPKRHCPETAGAPGGRSCSKSPEDAVHKPSIVLEKKADPCKRKRDDDKDEFEHQADNDRLRARKSQRSDSGSDKENKRSPASSTSSQTSIKAPQRPPKTISAKKVPAKGSFAELMARAEKVKAENAEQVQQIGMIRHRPTGRPVFSTRSIYAGRPEAVPNESITTSKRPLTDAQFEALRSAAEMAQKKLDDALDLAVDPKTRKYVFKNLIGKSRGEKAKITKNREKWHGIIEDFREARNARQKALAATEAKAQISDNEKKEPRLTQ</sequence>
<dbReference type="Proteomes" id="UP000019473">
    <property type="component" value="Unassembled WGS sequence"/>
</dbReference>
<feature type="compositionally biased region" description="Basic and acidic residues" evidence="1">
    <location>
        <begin position="15"/>
        <end position="27"/>
    </location>
</feature>
<evidence type="ECO:0000313" key="3">
    <source>
        <dbReference type="Proteomes" id="UP000019473"/>
    </source>
</evidence>
<protein>
    <submittedName>
        <fullName evidence="2">Uncharacterized protein</fullName>
    </submittedName>
</protein>
<keyword evidence="3" id="KW-1185">Reference proteome</keyword>
<feature type="compositionally biased region" description="Low complexity" evidence="1">
    <location>
        <begin position="285"/>
        <end position="295"/>
    </location>
</feature>
<comment type="caution">
    <text evidence="2">The sequence shown here is derived from an EMBL/GenBank/DDBJ whole genome shotgun (WGS) entry which is preliminary data.</text>
</comment>
<accession>W9WAB6</accession>
<dbReference type="AlphaFoldDB" id="W9WAB6"/>
<name>W9WAB6_9EURO</name>
<feature type="region of interest" description="Disordered" evidence="1">
    <location>
        <begin position="450"/>
        <end position="472"/>
    </location>
</feature>
<dbReference type="GeneID" id="19176019"/>
<feature type="compositionally biased region" description="Basic and acidic residues" evidence="1">
    <location>
        <begin position="227"/>
        <end position="284"/>
    </location>
</feature>
<feature type="region of interest" description="Disordered" evidence="1">
    <location>
        <begin position="330"/>
        <end position="375"/>
    </location>
</feature>
<dbReference type="RefSeq" id="XP_007753634.1">
    <property type="nucleotide sequence ID" value="XM_007755444.1"/>
</dbReference>
<feature type="compositionally biased region" description="Basic and acidic residues" evidence="1">
    <location>
        <begin position="462"/>
        <end position="472"/>
    </location>
</feature>
<evidence type="ECO:0000256" key="1">
    <source>
        <dbReference type="SAM" id="MobiDB-lite"/>
    </source>
</evidence>